<name>A0A8T0W7V8_PANVG</name>
<reference evidence="1" key="1">
    <citation type="submission" date="2020-05" db="EMBL/GenBank/DDBJ databases">
        <title>WGS assembly of Panicum virgatum.</title>
        <authorList>
            <person name="Lovell J.T."/>
            <person name="Jenkins J."/>
            <person name="Shu S."/>
            <person name="Juenger T.E."/>
            <person name="Schmutz J."/>
        </authorList>
    </citation>
    <scope>NUCLEOTIDE SEQUENCE</scope>
    <source>
        <strain evidence="1">AP13</strain>
    </source>
</reference>
<keyword evidence="2" id="KW-1185">Reference proteome</keyword>
<protein>
    <submittedName>
        <fullName evidence="1">Uncharacterized protein</fullName>
    </submittedName>
</protein>
<dbReference type="AlphaFoldDB" id="A0A8T0W7V8"/>
<accession>A0A8T0W7V8</accession>
<sequence>MATAKRPQERRGERPLRLRCAIGWMELGDLEWSRAEQARNRAFGRCLRGCKRTGLGFVGHKMKMDGDSTATKERKWR</sequence>
<evidence type="ECO:0000313" key="1">
    <source>
        <dbReference type="EMBL" id="KAG2639369.1"/>
    </source>
</evidence>
<organism evidence="1 2">
    <name type="scientific">Panicum virgatum</name>
    <name type="common">Blackwell switchgrass</name>
    <dbReference type="NCBI Taxonomy" id="38727"/>
    <lineage>
        <taxon>Eukaryota</taxon>
        <taxon>Viridiplantae</taxon>
        <taxon>Streptophyta</taxon>
        <taxon>Embryophyta</taxon>
        <taxon>Tracheophyta</taxon>
        <taxon>Spermatophyta</taxon>
        <taxon>Magnoliopsida</taxon>
        <taxon>Liliopsida</taxon>
        <taxon>Poales</taxon>
        <taxon>Poaceae</taxon>
        <taxon>PACMAD clade</taxon>
        <taxon>Panicoideae</taxon>
        <taxon>Panicodae</taxon>
        <taxon>Paniceae</taxon>
        <taxon>Panicinae</taxon>
        <taxon>Panicum</taxon>
        <taxon>Panicum sect. Hiantes</taxon>
    </lineage>
</organism>
<evidence type="ECO:0000313" key="2">
    <source>
        <dbReference type="Proteomes" id="UP000823388"/>
    </source>
</evidence>
<comment type="caution">
    <text evidence="1">The sequence shown here is derived from an EMBL/GenBank/DDBJ whole genome shotgun (WGS) entry which is preliminary data.</text>
</comment>
<dbReference type="Proteomes" id="UP000823388">
    <property type="component" value="Chromosome 2K"/>
</dbReference>
<dbReference type="EMBL" id="CM029039">
    <property type="protein sequence ID" value="KAG2639369.1"/>
    <property type="molecule type" value="Genomic_DNA"/>
</dbReference>
<proteinExistence type="predicted"/>
<gene>
    <name evidence="1" type="ORF">PVAP13_2KG016064</name>
</gene>